<feature type="region of interest" description="Disordered" evidence="3">
    <location>
        <begin position="732"/>
        <end position="776"/>
    </location>
</feature>
<organism evidence="5 6">
    <name type="scientific">Heterorhabditis bacteriophora</name>
    <name type="common">Entomopathogenic nematode worm</name>
    <dbReference type="NCBI Taxonomy" id="37862"/>
    <lineage>
        <taxon>Eukaryota</taxon>
        <taxon>Metazoa</taxon>
        <taxon>Ecdysozoa</taxon>
        <taxon>Nematoda</taxon>
        <taxon>Chromadorea</taxon>
        <taxon>Rhabditida</taxon>
        <taxon>Rhabditina</taxon>
        <taxon>Rhabditomorpha</taxon>
        <taxon>Strongyloidea</taxon>
        <taxon>Heterorhabditidae</taxon>
        <taxon>Heterorhabditis</taxon>
    </lineage>
</organism>
<dbReference type="PANTHER" id="PTHR13964">
    <property type="entry name" value="RBP-RELATED"/>
    <property type="match status" value="1"/>
</dbReference>
<name>A0A1I7XK85_HETBA</name>
<evidence type="ECO:0000313" key="5">
    <source>
        <dbReference type="Proteomes" id="UP000095283"/>
    </source>
</evidence>
<feature type="region of interest" description="Disordered" evidence="3">
    <location>
        <begin position="404"/>
        <end position="472"/>
    </location>
</feature>
<feature type="domain" description="ARID4A/B PWWP" evidence="4">
    <location>
        <begin position="224"/>
        <end position="319"/>
    </location>
</feature>
<dbReference type="GO" id="GO:0000976">
    <property type="term" value="F:transcription cis-regulatory region binding"/>
    <property type="evidence" value="ECO:0007669"/>
    <property type="project" value="TreeGrafter"/>
</dbReference>
<keyword evidence="2" id="KW-0238">DNA-binding</keyword>
<feature type="compositionally biased region" description="Basic and acidic residues" evidence="3">
    <location>
        <begin position="421"/>
        <end position="446"/>
    </location>
</feature>
<dbReference type="GO" id="GO:0005634">
    <property type="term" value="C:nucleus"/>
    <property type="evidence" value="ECO:0007669"/>
    <property type="project" value="TreeGrafter"/>
</dbReference>
<evidence type="ECO:0000256" key="3">
    <source>
        <dbReference type="SAM" id="MobiDB-lite"/>
    </source>
</evidence>
<evidence type="ECO:0000256" key="1">
    <source>
        <dbReference type="ARBA" id="ARBA00022853"/>
    </source>
</evidence>
<sequence length="776" mass="88123">MQVDVRVTYPLYCSSDDPAFLPVGTEVSAKFKGAFCEAKVKKITKSVKCKVSLKEAPFGSIIVEEHLIKGGPLEVNNLVDVTQGKHTVKALIQHVKDCSSYHVGLLGKNKKGRSGRKVDDISPSKRAKKRKEDEESEDEKGKKREKRAAASAATVAIGEIDQGDTEISGEGEDSSSGDSSDREKDKEREKKKNDKEDERKDTDKKSQKDKLEVEKRERDKIPFQMGDVICVYEEPQRRGKWFPAVVVAYKAYRDGALKPRTLSKKEIPVRSFQNGKYAGVMTNHLSWFDHNSFGKKTMEGMSSALKTAIDRAQIFIDREKEEKVDKDDKKKKEKSEKEKPLKPSVYLSCYFTIITFRKTLPFNYVRLRYLSHFNSFYKRLGWSLDELAATSTINSPRERRLIRPTDIVIQKGKRRKSNAGDMKEKVEKKEIKKEKSEEIDDAKSIQKESSVPVDSRDKEKDEKAERIKRESTSPAIFVASNDKVKRVEKEKDDSEYKKEDKEKRKDKREINEEDDKDKKKETPKIVIGLIFSSDCCYVLYINIFSFSHFYLGQKVRAHHHGRWYDARVVTVEQPNVREIVEVIVLSQEGDEQASMDLVWRAVDSRVPASRIDWVLAWSNSPEGVDSLHRDDDTAPLNLFSMGGYRPRRVSISQYEQFSAAVVADGLKREQSKTSPIVTIASSPGKTLISPCPALLDSKPLNSTTGSNIYVKSEPLPFSTSLVSSLRSPSRVYESTSSPIRESKRIRTTSLSKELSKDVPSTSTSPIRPQSPMVWTV</sequence>
<dbReference type="GO" id="GO:0006357">
    <property type="term" value="P:regulation of transcription by RNA polymerase II"/>
    <property type="evidence" value="ECO:0007669"/>
    <property type="project" value="TreeGrafter"/>
</dbReference>
<evidence type="ECO:0000259" key="4">
    <source>
        <dbReference type="Pfam" id="PF08169"/>
    </source>
</evidence>
<dbReference type="GO" id="GO:0006325">
    <property type="term" value="P:chromatin organization"/>
    <property type="evidence" value="ECO:0007669"/>
    <property type="project" value="UniProtKB-KW"/>
</dbReference>
<feature type="compositionally biased region" description="Basic and acidic residues" evidence="3">
    <location>
        <begin position="454"/>
        <end position="471"/>
    </location>
</feature>
<evidence type="ECO:0000313" key="6">
    <source>
        <dbReference type="WBParaSite" id="Hba_18125"/>
    </source>
</evidence>
<reference evidence="6" key="1">
    <citation type="submission" date="2016-11" db="UniProtKB">
        <authorList>
            <consortium name="WormBaseParasite"/>
        </authorList>
    </citation>
    <scope>IDENTIFICATION</scope>
</reference>
<protein>
    <submittedName>
        <fullName evidence="6">RBB1NT domain-containing protein</fullName>
    </submittedName>
</protein>
<dbReference type="Proteomes" id="UP000095283">
    <property type="component" value="Unplaced"/>
</dbReference>
<feature type="compositionally biased region" description="Basic and acidic residues" evidence="3">
    <location>
        <begin position="179"/>
        <end position="214"/>
    </location>
</feature>
<dbReference type="InterPro" id="IPR051232">
    <property type="entry name" value="ARID/SWI1_ChromRemod"/>
</dbReference>
<evidence type="ECO:0000256" key="2">
    <source>
        <dbReference type="ARBA" id="ARBA00023125"/>
    </source>
</evidence>
<feature type="region of interest" description="Disordered" evidence="3">
    <location>
        <begin position="109"/>
        <end position="214"/>
    </location>
</feature>
<keyword evidence="5" id="KW-1185">Reference proteome</keyword>
<feature type="compositionally biased region" description="Acidic residues" evidence="3">
    <location>
        <begin position="161"/>
        <end position="175"/>
    </location>
</feature>
<accession>A0A1I7XK85</accession>
<dbReference type="PANTHER" id="PTHR13964:SF27">
    <property type="entry name" value="HAT-TRICK, ISOFORM D"/>
    <property type="match status" value="1"/>
</dbReference>
<feature type="compositionally biased region" description="Polar residues" evidence="3">
    <location>
        <begin position="747"/>
        <end position="767"/>
    </location>
</feature>
<dbReference type="InterPro" id="IPR012603">
    <property type="entry name" value="ARID4A/B_PWWP"/>
</dbReference>
<dbReference type="Gene3D" id="2.30.30.140">
    <property type="match status" value="2"/>
</dbReference>
<dbReference type="CDD" id="cd20389">
    <property type="entry name" value="Tudor_ARID4_rpt1"/>
    <property type="match status" value="1"/>
</dbReference>
<dbReference type="WBParaSite" id="Hba_18125">
    <property type="protein sequence ID" value="Hba_18125"/>
    <property type="gene ID" value="Hba_18125"/>
</dbReference>
<proteinExistence type="predicted"/>
<keyword evidence="1" id="KW-0156">Chromatin regulator</keyword>
<dbReference type="AlphaFoldDB" id="A0A1I7XK85"/>
<feature type="region of interest" description="Disordered" evidence="3">
    <location>
        <begin position="488"/>
        <end position="518"/>
    </location>
</feature>
<dbReference type="Pfam" id="PF08169">
    <property type="entry name" value="RBB1NT"/>
    <property type="match status" value="1"/>
</dbReference>